<dbReference type="PROSITE" id="PS50097">
    <property type="entry name" value="BTB"/>
    <property type="match status" value="1"/>
</dbReference>
<dbReference type="OrthoDB" id="6359816at2759"/>
<gene>
    <name evidence="2" type="ORF">CPUR_05457</name>
</gene>
<dbReference type="EMBL" id="CAGA01000032">
    <property type="protein sequence ID" value="CCE31604.1"/>
    <property type="molecule type" value="Genomic_DNA"/>
</dbReference>
<proteinExistence type="predicted"/>
<dbReference type="VEuPathDB" id="FungiDB:CPUR_05457"/>
<reference evidence="2 3" key="1">
    <citation type="journal article" date="2013" name="PLoS Genet.">
        <title>Plant-symbiotic fungi as chemical engineers: Multi-genome analysis of the Clavicipitaceae reveals dynamics of alkaloid loci.</title>
        <authorList>
            <person name="Schardl C.L."/>
            <person name="Young C.A."/>
            <person name="Hesse U."/>
            <person name="Amyotte S.G."/>
            <person name="Andreeva K."/>
            <person name="Calie P.J."/>
            <person name="Fleetwood D.J."/>
            <person name="Haws D.C."/>
            <person name="Moore N."/>
            <person name="Oeser B."/>
            <person name="Panaccione D.G."/>
            <person name="Schweri K.K."/>
            <person name="Voisey C.R."/>
            <person name="Farman M.L."/>
            <person name="Jaromczyk J.W."/>
            <person name="Roe B.A."/>
            <person name="O'Sullivan D.M."/>
            <person name="Scott B."/>
            <person name="Tudzynski P."/>
            <person name="An Z."/>
            <person name="Arnaoudova E.G."/>
            <person name="Bullock C.T."/>
            <person name="Charlton N.D."/>
            <person name="Chen L."/>
            <person name="Cox M."/>
            <person name="Dinkins R.D."/>
            <person name="Florea S."/>
            <person name="Glenn A.E."/>
            <person name="Gordon A."/>
            <person name="Gueldener U."/>
            <person name="Harris D.R."/>
            <person name="Hollin W."/>
            <person name="Jaromczyk J."/>
            <person name="Johnson R.D."/>
            <person name="Khan A.K."/>
            <person name="Leistner E."/>
            <person name="Leuchtmann A."/>
            <person name="Li C."/>
            <person name="Liu J."/>
            <person name="Liu J."/>
            <person name="Liu M."/>
            <person name="Mace W."/>
            <person name="Machado C."/>
            <person name="Nagabhyru P."/>
            <person name="Pan J."/>
            <person name="Schmid J."/>
            <person name="Sugawara K."/>
            <person name="Steiner U."/>
            <person name="Takach J.E."/>
            <person name="Tanaka E."/>
            <person name="Webb J.S."/>
            <person name="Wilson E.V."/>
            <person name="Wiseman J.L."/>
            <person name="Yoshida R."/>
            <person name="Zeng Z."/>
        </authorList>
    </citation>
    <scope>NUCLEOTIDE SEQUENCE [LARGE SCALE GENOMIC DNA]</scope>
    <source>
        <strain evidence="2 3">20.1</strain>
    </source>
</reference>
<dbReference type="PANTHER" id="PTHR47843:SF5">
    <property type="entry name" value="BTB_POZ DOMAIN PROTEIN"/>
    <property type="match status" value="1"/>
</dbReference>
<evidence type="ECO:0000313" key="3">
    <source>
        <dbReference type="Proteomes" id="UP000016801"/>
    </source>
</evidence>
<evidence type="ECO:0000259" key="1">
    <source>
        <dbReference type="PROSITE" id="PS50097"/>
    </source>
</evidence>
<accession>M1WGA3</accession>
<keyword evidence="3" id="KW-1185">Reference proteome</keyword>
<organism evidence="2 3">
    <name type="scientific">Claviceps purpurea (strain 20.1)</name>
    <name type="common">Ergot fungus</name>
    <name type="synonym">Sphacelia segetum</name>
    <dbReference type="NCBI Taxonomy" id="1111077"/>
    <lineage>
        <taxon>Eukaryota</taxon>
        <taxon>Fungi</taxon>
        <taxon>Dikarya</taxon>
        <taxon>Ascomycota</taxon>
        <taxon>Pezizomycotina</taxon>
        <taxon>Sordariomycetes</taxon>
        <taxon>Hypocreomycetidae</taxon>
        <taxon>Hypocreales</taxon>
        <taxon>Clavicipitaceae</taxon>
        <taxon>Claviceps</taxon>
    </lineage>
</organism>
<dbReference type="InterPro" id="IPR000210">
    <property type="entry name" value="BTB/POZ_dom"/>
</dbReference>
<dbReference type="Gene3D" id="3.30.710.10">
    <property type="entry name" value="Potassium Channel Kv1.1, Chain A"/>
    <property type="match status" value="1"/>
</dbReference>
<comment type="caution">
    <text evidence="2">The sequence shown here is derived from an EMBL/GenBank/DDBJ whole genome shotgun (WGS) entry which is preliminary data.</text>
</comment>
<dbReference type="SUPFAM" id="SSF54695">
    <property type="entry name" value="POZ domain"/>
    <property type="match status" value="1"/>
</dbReference>
<dbReference type="Proteomes" id="UP000016801">
    <property type="component" value="Unassembled WGS sequence"/>
</dbReference>
<dbReference type="eggNOG" id="ENOG502T6G6">
    <property type="taxonomic scope" value="Eukaryota"/>
</dbReference>
<sequence length="258" mass="29904">MAHRRRKQEHHESFVRKLVKDRDDGTFCDLEIDCGERRFRAHRNVVCLHSPVIRAAFFGKWKKEPTCGVFEIKETSHILVRRMLDYIYTGDYDDFDSSILVQKDHLSPEDVAKREIAGHVPLYAKMMELGDTYLVEGLSQLTSEKFTKHLTSLLTRTVIVDIIPKVYASNSGPSDAIRKSVIGDMREKLSRRPLAADIEELLKDVMRDVPQFTCDLLKSYLDTPHGSVQRVRMPVPFDRSNWHIQDPTYEADDSDVYY</sequence>
<feature type="domain" description="BTB" evidence="1">
    <location>
        <begin position="28"/>
        <end position="96"/>
    </location>
</feature>
<name>M1WGA3_CLAP2</name>
<dbReference type="InterPro" id="IPR011333">
    <property type="entry name" value="SKP1/BTB/POZ_sf"/>
</dbReference>
<dbReference type="Pfam" id="PF00651">
    <property type="entry name" value="BTB"/>
    <property type="match status" value="1"/>
</dbReference>
<dbReference type="AlphaFoldDB" id="M1WGA3"/>
<dbReference type="HOGENOM" id="CLU_057752_6_1_1"/>
<evidence type="ECO:0000313" key="2">
    <source>
        <dbReference type="EMBL" id="CCE31604.1"/>
    </source>
</evidence>
<dbReference type="PANTHER" id="PTHR47843">
    <property type="entry name" value="BTB DOMAIN-CONTAINING PROTEIN-RELATED"/>
    <property type="match status" value="1"/>
</dbReference>
<protein>
    <recommendedName>
        <fullName evidence="1">BTB domain-containing protein</fullName>
    </recommendedName>
</protein>
<dbReference type="SMART" id="SM00225">
    <property type="entry name" value="BTB"/>
    <property type="match status" value="1"/>
</dbReference>
<dbReference type="CDD" id="cd18186">
    <property type="entry name" value="BTB_POZ_ZBTB_KLHL-like"/>
    <property type="match status" value="1"/>
</dbReference>
<dbReference type="STRING" id="1111077.M1WGA3"/>